<dbReference type="SUPFAM" id="SSF51735">
    <property type="entry name" value="NAD(P)-binding Rossmann-fold domains"/>
    <property type="match status" value="1"/>
</dbReference>
<dbReference type="KEGG" id="mro:MROS_2747"/>
<dbReference type="PANTHER" id="PTHR43245">
    <property type="entry name" value="BIFUNCTIONAL POLYMYXIN RESISTANCE PROTEIN ARNA"/>
    <property type="match status" value="1"/>
</dbReference>
<dbReference type="InterPro" id="IPR036291">
    <property type="entry name" value="NAD(P)-bd_dom_sf"/>
</dbReference>
<keyword evidence="1" id="KW-0472">Membrane</keyword>
<feature type="transmembrane region" description="Helical" evidence="1">
    <location>
        <begin position="259"/>
        <end position="275"/>
    </location>
</feature>
<dbReference type="Gene3D" id="3.40.50.720">
    <property type="entry name" value="NAD(P)-binding Rossmann-like Domain"/>
    <property type="match status" value="1"/>
</dbReference>
<keyword evidence="1" id="KW-0812">Transmembrane</keyword>
<feature type="domain" description="NAD-dependent epimerase/dehydratase" evidence="2">
    <location>
        <begin position="8"/>
        <end position="228"/>
    </location>
</feature>
<evidence type="ECO:0000313" key="3">
    <source>
        <dbReference type="EMBL" id="AFN75977.1"/>
    </source>
</evidence>
<dbReference type="RefSeq" id="WP_014857407.1">
    <property type="nucleotide sequence ID" value="NC_018178.1"/>
</dbReference>
<dbReference type="InterPro" id="IPR050177">
    <property type="entry name" value="Lipid_A_modif_metabolic_enz"/>
</dbReference>
<evidence type="ECO:0000256" key="1">
    <source>
        <dbReference type="SAM" id="Phobius"/>
    </source>
</evidence>
<keyword evidence="4" id="KW-1185">Reference proteome</keyword>
<gene>
    <name evidence="3" type="ordered locus">MROS_2747</name>
</gene>
<accession>I6YZJ2</accession>
<reference evidence="3 4" key="1">
    <citation type="journal article" date="2013" name="PLoS ONE">
        <title>Genomic analysis of Melioribacter roseus, facultatively anaerobic organotrophic bacterium representing a novel deep lineage within Bacteriodetes/Chlorobi group.</title>
        <authorList>
            <person name="Kadnikov V.V."/>
            <person name="Mardanov A.V."/>
            <person name="Podosokorskaya O.A."/>
            <person name="Gavrilov S.N."/>
            <person name="Kublanov I.V."/>
            <person name="Beletsky A.V."/>
            <person name="Bonch-Osmolovskaya E.A."/>
            <person name="Ravin N.V."/>
        </authorList>
    </citation>
    <scope>NUCLEOTIDE SEQUENCE [LARGE SCALE GENOMIC DNA]</scope>
    <source>
        <strain evidence="4">JCM 17771 / P3M-2</strain>
    </source>
</reference>
<dbReference type="AlphaFoldDB" id="I6YZJ2"/>
<dbReference type="eggNOG" id="COG0451">
    <property type="taxonomic scope" value="Bacteria"/>
</dbReference>
<dbReference type="Pfam" id="PF01370">
    <property type="entry name" value="Epimerase"/>
    <property type="match status" value="1"/>
</dbReference>
<keyword evidence="1" id="KW-1133">Transmembrane helix</keyword>
<evidence type="ECO:0000313" key="4">
    <source>
        <dbReference type="Proteomes" id="UP000009011"/>
    </source>
</evidence>
<protein>
    <submittedName>
        <fullName evidence="3">NAD-dependent epimerase/dehydratase</fullName>
    </submittedName>
</protein>
<proteinExistence type="predicted"/>
<dbReference type="OrthoDB" id="1490291at2"/>
<dbReference type="PATRIC" id="fig|1191523.3.peg.2885"/>
<dbReference type="STRING" id="1191523.MROS_2747"/>
<dbReference type="EMBL" id="CP003557">
    <property type="protein sequence ID" value="AFN75977.1"/>
    <property type="molecule type" value="Genomic_DNA"/>
</dbReference>
<organism evidence="3 4">
    <name type="scientific">Melioribacter roseus (strain DSM 23840 / JCM 17771 / VKM B-2668 / P3M-2)</name>
    <dbReference type="NCBI Taxonomy" id="1191523"/>
    <lineage>
        <taxon>Bacteria</taxon>
        <taxon>Pseudomonadati</taxon>
        <taxon>Ignavibacteriota</taxon>
        <taxon>Ignavibacteria</taxon>
        <taxon>Ignavibacteriales</taxon>
        <taxon>Melioribacteraceae</taxon>
        <taxon>Melioribacter</taxon>
    </lineage>
</organism>
<evidence type="ECO:0000259" key="2">
    <source>
        <dbReference type="Pfam" id="PF01370"/>
    </source>
</evidence>
<name>I6YZJ2_MELRP</name>
<dbReference type="Proteomes" id="UP000009011">
    <property type="component" value="Chromosome"/>
</dbReference>
<dbReference type="InterPro" id="IPR001509">
    <property type="entry name" value="Epimerase_deHydtase"/>
</dbReference>
<dbReference type="HOGENOM" id="CLU_007383_6_1_10"/>
<sequence length="330" mass="37199">MESKITSVVTGASGFVGSHLVDYLLSKGHKIKCILRETSSRRWLENKPVEVYTTGLFDKEGLKEVLKDADYLFHIAGVVKSKTEEGYFKGNVETTRNLLDALLEVNPSIKRVVISSSQTACGPSLDGKPVNEETPEHPITTYGRSKLEQEKAAKSYMDKLPITIVRLPAVYGERDTEIYQVFKTYKMGLMTLVGFDNKKLNLIHVADAVEGIYLAAVSEQSKGQIYFIASEKIYDWHEISEAIKKAFGRGALKIKIPHFLVYAVAAIAEFFALFSKKAATFNMEKARDFVQPAWTCDVSKAVKELGFRQKVSLEEGMKRTIGWYREMKWL</sequence>